<dbReference type="EMBL" id="CH476594">
    <property type="protein sequence ID" value="EAU38879.1"/>
    <property type="molecule type" value="Genomic_DNA"/>
</dbReference>
<dbReference type="GeneID" id="4354982"/>
<reference evidence="3" key="1">
    <citation type="submission" date="2005-09" db="EMBL/GenBank/DDBJ databases">
        <title>Annotation of the Aspergillus terreus NIH2624 genome.</title>
        <authorList>
            <person name="Birren B.W."/>
            <person name="Lander E.S."/>
            <person name="Galagan J.E."/>
            <person name="Nusbaum C."/>
            <person name="Devon K."/>
            <person name="Henn M."/>
            <person name="Ma L.-J."/>
            <person name="Jaffe D.B."/>
            <person name="Butler J."/>
            <person name="Alvarez P."/>
            <person name="Gnerre S."/>
            <person name="Grabherr M."/>
            <person name="Kleber M."/>
            <person name="Mauceli E.W."/>
            <person name="Brockman W."/>
            <person name="Rounsley S."/>
            <person name="Young S.K."/>
            <person name="LaButti K."/>
            <person name="Pushparaj V."/>
            <person name="DeCaprio D."/>
            <person name="Crawford M."/>
            <person name="Koehrsen M."/>
            <person name="Engels R."/>
            <person name="Montgomery P."/>
            <person name="Pearson M."/>
            <person name="Howarth C."/>
            <person name="Larson L."/>
            <person name="Luoma S."/>
            <person name="White J."/>
            <person name="Alvarado L."/>
            <person name="Kodira C.D."/>
            <person name="Zeng Q."/>
            <person name="Oleary S."/>
            <person name="Yandava C."/>
            <person name="Denning D.W."/>
            <person name="Nierman W.C."/>
            <person name="Milne T."/>
            <person name="Madden K."/>
        </authorList>
    </citation>
    <scope>NUCLEOTIDE SEQUENCE [LARGE SCALE GENOMIC DNA]</scope>
    <source>
        <strain evidence="3">NIH 2624 / FGSC A1156</strain>
    </source>
</reference>
<name>Q0D1F1_ASPTN</name>
<gene>
    <name evidence="2" type="ORF">ATEG_00233</name>
</gene>
<feature type="region of interest" description="Disordered" evidence="1">
    <location>
        <begin position="13"/>
        <end position="44"/>
    </location>
</feature>
<dbReference type="OrthoDB" id="5397330at2759"/>
<evidence type="ECO:0000313" key="2">
    <source>
        <dbReference type="EMBL" id="EAU38879.1"/>
    </source>
</evidence>
<proteinExistence type="predicted"/>
<protein>
    <submittedName>
        <fullName evidence="2">Uncharacterized protein</fullName>
    </submittedName>
</protein>
<evidence type="ECO:0000313" key="3">
    <source>
        <dbReference type="Proteomes" id="UP000007963"/>
    </source>
</evidence>
<dbReference type="AlphaFoldDB" id="Q0D1F1"/>
<dbReference type="VEuPathDB" id="FungiDB:ATEG_00233"/>
<dbReference type="HOGENOM" id="CLU_1824922_0_0_1"/>
<organism evidence="2 3">
    <name type="scientific">Aspergillus terreus (strain NIH 2624 / FGSC A1156)</name>
    <dbReference type="NCBI Taxonomy" id="341663"/>
    <lineage>
        <taxon>Eukaryota</taxon>
        <taxon>Fungi</taxon>
        <taxon>Dikarya</taxon>
        <taxon>Ascomycota</taxon>
        <taxon>Pezizomycotina</taxon>
        <taxon>Eurotiomycetes</taxon>
        <taxon>Eurotiomycetidae</taxon>
        <taxon>Eurotiales</taxon>
        <taxon>Aspergillaceae</taxon>
        <taxon>Aspergillus</taxon>
        <taxon>Aspergillus subgen. Circumdati</taxon>
    </lineage>
</organism>
<dbReference type="RefSeq" id="XP_001210319.1">
    <property type="nucleotide sequence ID" value="XM_001210319.1"/>
</dbReference>
<evidence type="ECO:0000256" key="1">
    <source>
        <dbReference type="SAM" id="MobiDB-lite"/>
    </source>
</evidence>
<accession>Q0D1F1</accession>
<dbReference type="Proteomes" id="UP000007963">
    <property type="component" value="Unassembled WGS sequence"/>
</dbReference>
<sequence length="141" mass="15246">MVPTPFRNFLKKPAAPNGGVIDSNDGNRLSAESHRSTPLSIRKSCENEPPEYKLSGTPFALSDGTCCLISSPTCSVVDDNGAYLPVYSSLPGQVYPGDRAHDQNQANNRGRHSAITTGENESLAQIPWIFTIIKQSPQSSR</sequence>